<evidence type="ECO:0000313" key="1">
    <source>
        <dbReference type="EMBL" id="CAB4372890.1"/>
    </source>
</evidence>
<protein>
    <submittedName>
        <fullName evidence="1">Unannotated protein</fullName>
    </submittedName>
</protein>
<dbReference type="AlphaFoldDB" id="A0A6J6AR45"/>
<organism evidence="1">
    <name type="scientific">freshwater metagenome</name>
    <dbReference type="NCBI Taxonomy" id="449393"/>
    <lineage>
        <taxon>unclassified sequences</taxon>
        <taxon>metagenomes</taxon>
        <taxon>ecological metagenomes</taxon>
    </lineage>
</organism>
<sequence>MGHQLTVRRSGDVGYVQFADGEALVYDLAADPTWRTMLLDPERGWAEARAMLAWRAQHTDRTLTGTFLP</sequence>
<name>A0A6J6AR45_9ZZZZ</name>
<accession>A0A6J6AR45</accession>
<dbReference type="EMBL" id="CAEUNJ010000124">
    <property type="protein sequence ID" value="CAB4372890.1"/>
    <property type="molecule type" value="Genomic_DNA"/>
</dbReference>
<gene>
    <name evidence="1" type="ORF">UFOPK4201_01939</name>
</gene>
<reference evidence="1" key="1">
    <citation type="submission" date="2020-05" db="EMBL/GenBank/DDBJ databases">
        <authorList>
            <person name="Chiriac C."/>
            <person name="Salcher M."/>
            <person name="Ghai R."/>
            <person name="Kavagutti S V."/>
        </authorList>
    </citation>
    <scope>NUCLEOTIDE SEQUENCE</scope>
</reference>
<proteinExistence type="predicted"/>